<evidence type="ECO:0000256" key="1">
    <source>
        <dbReference type="ARBA" id="ARBA00022801"/>
    </source>
</evidence>
<dbReference type="GO" id="GO:0016811">
    <property type="term" value="F:hydrolase activity, acting on carbon-nitrogen (but not peptide) bonds, in linear amides"/>
    <property type="evidence" value="ECO:0007669"/>
    <property type="project" value="TreeGrafter"/>
</dbReference>
<feature type="domain" description="CN hydrolase" evidence="2">
    <location>
        <begin position="204"/>
        <end position="430"/>
    </location>
</feature>
<protein>
    <recommendedName>
        <fullName evidence="2">CN hydrolase domain-containing protein</fullName>
    </recommendedName>
</protein>
<dbReference type="InterPro" id="IPR050345">
    <property type="entry name" value="Aliph_Amidase/BUP"/>
</dbReference>
<name>A0A3B1DMV3_9ZZZZ</name>
<dbReference type="Pfam" id="PF00795">
    <property type="entry name" value="CN_hydrolase"/>
    <property type="match status" value="1"/>
</dbReference>
<evidence type="ECO:0000313" key="3">
    <source>
        <dbReference type="EMBL" id="VAX37388.1"/>
    </source>
</evidence>
<gene>
    <name evidence="3" type="ORF">MNBD_PLANCTO02-1766</name>
</gene>
<reference evidence="3" key="1">
    <citation type="submission" date="2018-06" db="EMBL/GenBank/DDBJ databases">
        <authorList>
            <person name="Zhirakovskaya E."/>
        </authorList>
    </citation>
    <scope>NUCLEOTIDE SEQUENCE</scope>
</reference>
<dbReference type="PROSITE" id="PS50263">
    <property type="entry name" value="CN_HYDROLASE"/>
    <property type="match status" value="1"/>
</dbReference>
<dbReference type="SUPFAM" id="SSF56317">
    <property type="entry name" value="Carbon-nitrogen hydrolase"/>
    <property type="match status" value="1"/>
</dbReference>
<organism evidence="3">
    <name type="scientific">hydrothermal vent metagenome</name>
    <dbReference type="NCBI Taxonomy" id="652676"/>
    <lineage>
        <taxon>unclassified sequences</taxon>
        <taxon>metagenomes</taxon>
        <taxon>ecological metagenomes</taxon>
    </lineage>
</organism>
<dbReference type="InterPro" id="IPR003010">
    <property type="entry name" value="C-N_Hydrolase"/>
</dbReference>
<accession>A0A3B1DMV3</accession>
<dbReference type="PANTHER" id="PTHR43674:SF16">
    <property type="entry name" value="CARBON-NITROGEN FAMILY, PUTATIVE (AFU_ORTHOLOGUE AFUA_5G02350)-RELATED"/>
    <property type="match status" value="1"/>
</dbReference>
<dbReference type="InterPro" id="IPR036526">
    <property type="entry name" value="C-N_Hydrolase_sf"/>
</dbReference>
<dbReference type="Gene3D" id="3.60.110.10">
    <property type="entry name" value="Carbon-nitrogen hydrolase"/>
    <property type="match status" value="1"/>
</dbReference>
<dbReference type="AlphaFoldDB" id="A0A3B1DMV3"/>
<dbReference type="PANTHER" id="PTHR43674">
    <property type="entry name" value="NITRILASE C965.09-RELATED"/>
    <property type="match status" value="1"/>
</dbReference>
<keyword evidence="1" id="KW-0378">Hydrolase</keyword>
<evidence type="ECO:0000259" key="2">
    <source>
        <dbReference type="PROSITE" id="PS50263"/>
    </source>
</evidence>
<dbReference type="EMBL" id="UOGL01000117">
    <property type="protein sequence ID" value="VAX37388.1"/>
    <property type="molecule type" value="Genomic_DNA"/>
</dbReference>
<sequence>MLTSWRVVIGGITVLSFFCSGIALSSEKQKNHSSKEGWTTVASRKELLPQFRYLPEGGRKGSNQFIIEGDGREGLDGWWEKTFAVTGGKFYRFEAFRKVKNVKTPRRTGVVIVTWHDDKGRIVVNDRKIVPFLAENWVAKVRPEHPYDKGTDKNGWTEVSDTYRVPKGATKAVVELHLRWSAKGQIVWSQVSLKETQKPKPRLVRLATVHFRPQGGKTPAGNCKLFAPFIEKAAKKKADLVLLPETLTYFGLHKKPHEVAETIPGPSTKYFGQLAKKHNLYIVAGLYERYKHLVYNVAVLIGPDGKVVGKYRKVVIPRDEIARGVAAGTEYPVFQTRFGKVGMMICYDGFFPEVSRRLSNNGAEIVAWPVWGCNPKLAKARSIENHFYLMSSTYTDAKAGWALSAVYDHSGKELVKAKEWGTVVVTEVDLDERAQWRSLGDFKAELLRHRPE</sequence>
<dbReference type="Gene3D" id="2.60.120.260">
    <property type="entry name" value="Galactose-binding domain-like"/>
    <property type="match status" value="1"/>
</dbReference>
<dbReference type="CDD" id="cd07197">
    <property type="entry name" value="nitrilase"/>
    <property type="match status" value="1"/>
</dbReference>
<proteinExistence type="predicted"/>